<dbReference type="EMBL" id="GL376638">
    <property type="status" value="NOT_ANNOTATED_CDS"/>
    <property type="molecule type" value="Genomic_DNA"/>
</dbReference>
<dbReference type="HOGENOM" id="CLU_1091863_0_0_1"/>
<evidence type="ECO:0000256" key="6">
    <source>
        <dbReference type="SAM" id="SignalP"/>
    </source>
</evidence>
<dbReference type="SUPFAM" id="SSF48647">
    <property type="entry name" value="Fungal elicitin"/>
    <property type="match status" value="1"/>
</dbReference>
<dbReference type="GO" id="GO:0052040">
    <property type="term" value="P:symbiont-mediated perturbation of host programmed cell death"/>
    <property type="evidence" value="ECO:0007669"/>
    <property type="project" value="UniProtKB-KW"/>
</dbReference>
<organism evidence="7 8">
    <name type="scientific">Globisporangium ultimum (strain ATCC 200006 / CBS 805.95 / DAOM BR144)</name>
    <name type="common">Pythium ultimum</name>
    <dbReference type="NCBI Taxonomy" id="431595"/>
    <lineage>
        <taxon>Eukaryota</taxon>
        <taxon>Sar</taxon>
        <taxon>Stramenopiles</taxon>
        <taxon>Oomycota</taxon>
        <taxon>Peronosporomycetes</taxon>
        <taxon>Pythiales</taxon>
        <taxon>Pythiaceae</taxon>
        <taxon>Globisporangium</taxon>
    </lineage>
</organism>
<feature type="chain" id="PRO_5003867897" description="Elicitin-like protein" evidence="6">
    <location>
        <begin position="29"/>
        <end position="255"/>
    </location>
</feature>
<keyword evidence="4" id="KW-0928">Hypersensitive response elicitation</keyword>
<evidence type="ECO:0000256" key="5">
    <source>
        <dbReference type="ARBA" id="ARBA00023157"/>
    </source>
</evidence>
<dbReference type="GO" id="GO:0005576">
    <property type="term" value="C:extracellular region"/>
    <property type="evidence" value="ECO:0007669"/>
    <property type="project" value="UniProtKB-SubCell"/>
</dbReference>
<dbReference type="InterPro" id="IPR036470">
    <property type="entry name" value="Elicitin_sf"/>
</dbReference>
<dbReference type="InParanoid" id="K3WFY5"/>
<feature type="signal peptide" evidence="6">
    <location>
        <begin position="1"/>
        <end position="28"/>
    </location>
</feature>
<evidence type="ECO:0008006" key="9">
    <source>
        <dbReference type="Google" id="ProtNLM"/>
    </source>
</evidence>
<keyword evidence="5" id="KW-1015">Disulfide bond</keyword>
<dbReference type="InterPro" id="IPR002200">
    <property type="entry name" value="Elicitin"/>
</dbReference>
<evidence type="ECO:0000256" key="2">
    <source>
        <dbReference type="ARBA" id="ARBA00009544"/>
    </source>
</evidence>
<evidence type="ECO:0000313" key="7">
    <source>
        <dbReference type="EnsemblProtists" id="PYU1_T003876"/>
    </source>
</evidence>
<evidence type="ECO:0000313" key="8">
    <source>
        <dbReference type="Proteomes" id="UP000019132"/>
    </source>
</evidence>
<comment type="similarity">
    <text evidence="2">Belongs to the elicitin family.</text>
</comment>
<evidence type="ECO:0000256" key="3">
    <source>
        <dbReference type="ARBA" id="ARBA00022525"/>
    </source>
</evidence>
<reference evidence="8" key="1">
    <citation type="journal article" date="2010" name="Genome Biol.">
        <title>Genome sequence of the necrotrophic plant pathogen Pythium ultimum reveals original pathogenicity mechanisms and effector repertoire.</title>
        <authorList>
            <person name="Levesque C.A."/>
            <person name="Brouwer H."/>
            <person name="Cano L."/>
            <person name="Hamilton J.P."/>
            <person name="Holt C."/>
            <person name="Huitema E."/>
            <person name="Raffaele S."/>
            <person name="Robideau G.P."/>
            <person name="Thines M."/>
            <person name="Win J."/>
            <person name="Zerillo M.M."/>
            <person name="Beakes G.W."/>
            <person name="Boore J.L."/>
            <person name="Busam D."/>
            <person name="Dumas B."/>
            <person name="Ferriera S."/>
            <person name="Fuerstenberg S.I."/>
            <person name="Gachon C.M."/>
            <person name="Gaulin E."/>
            <person name="Govers F."/>
            <person name="Grenville-Briggs L."/>
            <person name="Horner N."/>
            <person name="Hostetler J."/>
            <person name="Jiang R.H."/>
            <person name="Johnson J."/>
            <person name="Krajaejun T."/>
            <person name="Lin H."/>
            <person name="Meijer H.J."/>
            <person name="Moore B."/>
            <person name="Morris P."/>
            <person name="Phuntmart V."/>
            <person name="Puiu D."/>
            <person name="Shetty J."/>
            <person name="Stajich J.E."/>
            <person name="Tripathy S."/>
            <person name="Wawra S."/>
            <person name="van West P."/>
            <person name="Whitty B.R."/>
            <person name="Coutinho P.M."/>
            <person name="Henrissat B."/>
            <person name="Martin F."/>
            <person name="Thomas P.D."/>
            <person name="Tyler B.M."/>
            <person name="De Vries R.P."/>
            <person name="Kamoun S."/>
            <person name="Yandell M."/>
            <person name="Tisserat N."/>
            <person name="Buell C.R."/>
        </authorList>
    </citation>
    <scope>NUCLEOTIDE SEQUENCE</scope>
    <source>
        <strain evidence="8">DAOM:BR144</strain>
    </source>
</reference>
<proteinExistence type="inferred from homology"/>
<name>K3WFY5_GLOUD</name>
<dbReference type="SMART" id="SM01187">
    <property type="entry name" value="Elicitin"/>
    <property type="match status" value="1"/>
</dbReference>
<protein>
    <recommendedName>
        <fullName evidence="9">Elicitin-like protein</fullName>
    </recommendedName>
</protein>
<dbReference type="Pfam" id="PF00964">
    <property type="entry name" value="Elicitin"/>
    <property type="match status" value="1"/>
</dbReference>
<comment type="subcellular location">
    <subcellularLocation>
        <location evidence="1">Secreted</location>
    </subcellularLocation>
</comment>
<sequence length="255" mass="27911">MLRATRIIALTALVVISQAVIHIHVAEALGGFNPVGVFHSAGLHSMCSAEKFRPVLVGANGAQCAKEAGYSSAYKIIRAKPTEAQVQAMCASKLCRALLSDMSDPFKAEDCTMPFGNRIQLHADLVDYVLDQCSSKFTDTYTLMDCTNDTNSKSARRDDEADVVQAVWYYPNSTSLSYVPDGFNKSTVEEAGEQRARWEGYEVSVTTQDGWKILSYIDETGLSRESWKQHAMDSASPTSAHVQTMLNFSSAMVAV</sequence>
<reference evidence="7" key="3">
    <citation type="submission" date="2015-02" db="UniProtKB">
        <authorList>
            <consortium name="EnsemblProtists"/>
        </authorList>
    </citation>
    <scope>IDENTIFICATION</scope>
    <source>
        <strain evidence="7">DAOM BR144</strain>
    </source>
</reference>
<accession>K3WFY5</accession>
<keyword evidence="3" id="KW-0964">Secreted</keyword>
<keyword evidence="6" id="KW-0732">Signal</keyword>
<evidence type="ECO:0000256" key="4">
    <source>
        <dbReference type="ARBA" id="ARBA00022978"/>
    </source>
</evidence>
<dbReference type="Proteomes" id="UP000019132">
    <property type="component" value="Unassembled WGS sequence"/>
</dbReference>
<evidence type="ECO:0000256" key="1">
    <source>
        <dbReference type="ARBA" id="ARBA00004613"/>
    </source>
</evidence>
<dbReference type="EnsemblProtists" id="PYU1_T003876">
    <property type="protein sequence ID" value="PYU1_T003876"/>
    <property type="gene ID" value="PYU1_G003866"/>
</dbReference>
<dbReference type="VEuPathDB" id="FungiDB:PYU1_G003866"/>
<keyword evidence="8" id="KW-1185">Reference proteome</keyword>
<dbReference type="eggNOG" id="ENOG502R992">
    <property type="taxonomic scope" value="Eukaryota"/>
</dbReference>
<dbReference type="Gene3D" id="1.10.239.10">
    <property type="entry name" value="Elicitin domain"/>
    <property type="match status" value="1"/>
</dbReference>
<dbReference type="AlphaFoldDB" id="K3WFY5"/>
<reference evidence="8" key="2">
    <citation type="submission" date="2010-04" db="EMBL/GenBank/DDBJ databases">
        <authorList>
            <person name="Buell R."/>
            <person name="Hamilton J."/>
            <person name="Hostetler J."/>
        </authorList>
    </citation>
    <scope>NUCLEOTIDE SEQUENCE [LARGE SCALE GENOMIC DNA]</scope>
    <source>
        <strain evidence="8">DAOM:BR144</strain>
    </source>
</reference>